<dbReference type="EMBL" id="JBFNQD010000025">
    <property type="protein sequence ID" value="MEW9310316.1"/>
    <property type="molecule type" value="Genomic_DNA"/>
</dbReference>
<protein>
    <submittedName>
        <fullName evidence="1">Uncharacterized protein</fullName>
    </submittedName>
</protein>
<dbReference type="RefSeq" id="WP_311943345.1">
    <property type="nucleotide sequence ID" value="NZ_JAVSCS010000040.1"/>
</dbReference>
<sequence>MALASRSNVATIDEITTDATVEALNAALSHHGITPDRIVAVHYLDGVYVANGPGPRFRVLFWI</sequence>
<proteinExistence type="predicted"/>
<gene>
    <name evidence="1" type="ORF">ABXS05_32560</name>
</gene>
<accession>A0ABV3PXH8</accession>
<reference evidence="1 2" key="1">
    <citation type="submission" date="2024-07" db="EMBL/GenBank/DDBJ databases">
        <title>Description of Labrys sedimenti sp. nov., isolated from a diclofenac-degrading enrichment culture.</title>
        <authorList>
            <person name="Tancsics A."/>
            <person name="Csepanyi A."/>
        </authorList>
    </citation>
    <scope>NUCLEOTIDE SEQUENCE [LARGE SCALE GENOMIC DNA]</scope>
    <source>
        <strain evidence="1 2">LMG 23578</strain>
    </source>
</reference>
<evidence type="ECO:0000313" key="1">
    <source>
        <dbReference type="EMBL" id="MEW9310316.1"/>
    </source>
</evidence>
<evidence type="ECO:0000313" key="2">
    <source>
        <dbReference type="Proteomes" id="UP001555786"/>
    </source>
</evidence>
<comment type="caution">
    <text evidence="1">The sequence shown here is derived from an EMBL/GenBank/DDBJ whole genome shotgun (WGS) entry which is preliminary data.</text>
</comment>
<keyword evidence="2" id="KW-1185">Reference proteome</keyword>
<organism evidence="1 2">
    <name type="scientific">Labrys neptuniae</name>
    <dbReference type="NCBI Taxonomy" id="376174"/>
    <lineage>
        <taxon>Bacteria</taxon>
        <taxon>Pseudomonadati</taxon>
        <taxon>Pseudomonadota</taxon>
        <taxon>Alphaproteobacteria</taxon>
        <taxon>Hyphomicrobiales</taxon>
        <taxon>Xanthobacteraceae</taxon>
        <taxon>Labrys</taxon>
    </lineage>
</organism>
<name>A0ABV3PXH8_9HYPH</name>
<dbReference type="Proteomes" id="UP001555786">
    <property type="component" value="Unassembled WGS sequence"/>
</dbReference>